<reference evidence="2 3" key="1">
    <citation type="submission" date="2015-12" db="EMBL/GenBank/DDBJ databases">
        <title>The genome of Folsomia candida.</title>
        <authorList>
            <person name="Faddeeva A."/>
            <person name="Derks M.F."/>
            <person name="Anvar Y."/>
            <person name="Smit S."/>
            <person name="Van Straalen N."/>
            <person name="Roelofs D."/>
        </authorList>
    </citation>
    <scope>NUCLEOTIDE SEQUENCE [LARGE SCALE GENOMIC DNA]</scope>
    <source>
        <strain evidence="2 3">VU population</strain>
        <tissue evidence="2">Whole body</tissue>
    </source>
</reference>
<sequence length="189" mass="21351">MLRPLACPHPLNELLAPNAPKPPSTRSIISSIKKMHLVKGPLPISGEKSKFAVTLDEAWFYLGNCNGKRKICYRKEGEKIPSNLVVPRLETLTDKFMEVGAMSGKGVLPLHQVPPKVKINLRYYIDKVLKPLLEIEIPKLYGNETHKVVVHHDQAPSHTSPRHGRLRSRLKKKTRNNNHTNQGDPRQVS</sequence>
<protein>
    <recommendedName>
        <fullName evidence="4">Mariner Mos1 transposase</fullName>
    </recommendedName>
</protein>
<dbReference type="EMBL" id="LNIX01000030">
    <property type="protein sequence ID" value="OXA41161.1"/>
    <property type="molecule type" value="Genomic_DNA"/>
</dbReference>
<dbReference type="GO" id="GO:0003676">
    <property type="term" value="F:nucleic acid binding"/>
    <property type="evidence" value="ECO:0007669"/>
    <property type="project" value="InterPro"/>
</dbReference>
<feature type="compositionally biased region" description="Basic residues" evidence="1">
    <location>
        <begin position="160"/>
        <end position="176"/>
    </location>
</feature>
<organism evidence="2 3">
    <name type="scientific">Folsomia candida</name>
    <name type="common">Springtail</name>
    <dbReference type="NCBI Taxonomy" id="158441"/>
    <lineage>
        <taxon>Eukaryota</taxon>
        <taxon>Metazoa</taxon>
        <taxon>Ecdysozoa</taxon>
        <taxon>Arthropoda</taxon>
        <taxon>Hexapoda</taxon>
        <taxon>Collembola</taxon>
        <taxon>Entomobryomorpha</taxon>
        <taxon>Isotomoidea</taxon>
        <taxon>Isotomidae</taxon>
        <taxon>Proisotominae</taxon>
        <taxon>Folsomia</taxon>
    </lineage>
</organism>
<dbReference type="Proteomes" id="UP000198287">
    <property type="component" value="Unassembled WGS sequence"/>
</dbReference>
<keyword evidence="3" id="KW-1185">Reference proteome</keyword>
<name>A0A226D965_FOLCA</name>
<dbReference type="AlphaFoldDB" id="A0A226D965"/>
<evidence type="ECO:0000313" key="2">
    <source>
        <dbReference type="EMBL" id="OXA41161.1"/>
    </source>
</evidence>
<accession>A0A226D965</accession>
<feature type="region of interest" description="Disordered" evidence="1">
    <location>
        <begin position="151"/>
        <end position="189"/>
    </location>
</feature>
<comment type="caution">
    <text evidence="2">The sequence shown here is derived from an EMBL/GenBank/DDBJ whole genome shotgun (WGS) entry which is preliminary data.</text>
</comment>
<dbReference type="InterPro" id="IPR036397">
    <property type="entry name" value="RNaseH_sf"/>
</dbReference>
<evidence type="ECO:0008006" key="4">
    <source>
        <dbReference type="Google" id="ProtNLM"/>
    </source>
</evidence>
<gene>
    <name evidence="2" type="ORF">Fcan01_23925</name>
</gene>
<evidence type="ECO:0000256" key="1">
    <source>
        <dbReference type="SAM" id="MobiDB-lite"/>
    </source>
</evidence>
<dbReference type="Gene3D" id="3.30.420.10">
    <property type="entry name" value="Ribonuclease H-like superfamily/Ribonuclease H"/>
    <property type="match status" value="1"/>
</dbReference>
<evidence type="ECO:0000313" key="3">
    <source>
        <dbReference type="Proteomes" id="UP000198287"/>
    </source>
</evidence>
<feature type="compositionally biased region" description="Polar residues" evidence="1">
    <location>
        <begin position="177"/>
        <end position="189"/>
    </location>
</feature>
<dbReference type="OMA" id="FMEVGAM"/>
<proteinExistence type="predicted"/>